<dbReference type="GO" id="GO:0046872">
    <property type="term" value="F:metal ion binding"/>
    <property type="evidence" value="ECO:0007669"/>
    <property type="project" value="InterPro"/>
</dbReference>
<reference evidence="2" key="1">
    <citation type="submission" date="2025-08" db="UniProtKB">
        <authorList>
            <consortium name="RefSeq"/>
        </authorList>
    </citation>
    <scope>IDENTIFICATION</scope>
    <source>
        <tissue evidence="2">Whole sample</tissue>
    </source>
</reference>
<dbReference type="InterPro" id="IPR053257">
    <property type="entry name" value="Cu-only_SOD"/>
</dbReference>
<dbReference type="RefSeq" id="XP_022308320.1">
    <property type="nucleotide sequence ID" value="XM_022452612.1"/>
</dbReference>
<protein>
    <submittedName>
        <fullName evidence="2">Uncharacterized protein LOC111114322</fullName>
    </submittedName>
</protein>
<dbReference type="GeneID" id="111114322"/>
<dbReference type="SUPFAM" id="SSF49329">
    <property type="entry name" value="Cu,Zn superoxide dismutase-like"/>
    <property type="match status" value="1"/>
</dbReference>
<dbReference type="GO" id="GO:0006801">
    <property type="term" value="P:superoxide metabolic process"/>
    <property type="evidence" value="ECO:0007669"/>
    <property type="project" value="InterPro"/>
</dbReference>
<proteinExistence type="predicted"/>
<dbReference type="PANTHER" id="PTHR20910">
    <property type="entry name" value="AGAP001623-PA"/>
    <property type="match status" value="1"/>
</dbReference>
<dbReference type="OrthoDB" id="159229at2759"/>
<evidence type="ECO:0000313" key="1">
    <source>
        <dbReference type="Proteomes" id="UP000694844"/>
    </source>
</evidence>
<name>A0A8B8BYD7_CRAVI</name>
<sequence length="410" mass="43748">MRGVKGFVTLTQASQGQPISVTTALTGLTQSNTMVIREVRVHYDGSSDMCSAARLGPQYGSFSGTVPSSWTSSSNIADVTDLRLFNRWAKEQPGRSVVLTDTSNASAIVCATLESSESHITAIAKFPSSIAGTVILRQASSPENAATSVCVDLFRVMETDNSTVETLGWDLYSSPVPADTTNTELSRRCTNIGNVETDLTTRHGRLSASLQKGQNVNCFVDLNLNVQSAIGKTLAIKSSDGSIVSCGTVRLVMKRNTLTRISRDGVKGVVKMSQDSMYDPTRIEVNITGLQSVGGGYHIHEWPVPQKLETAEAVCDPSHVAGHFNPNNIVVSNFPSAGTGTVDQYEIGDISGKFGLLTGKTELIAAYTDAISLIDSSNDEVSNDILSSIPDAEEPYVHNATVGQFETDVV</sequence>
<gene>
    <name evidence="2" type="primary">LOC111114322</name>
</gene>
<evidence type="ECO:0000313" key="2">
    <source>
        <dbReference type="RefSeq" id="XP_022308320.1"/>
    </source>
</evidence>
<dbReference type="PANTHER" id="PTHR20910:SF1">
    <property type="entry name" value="SUPEROXIDE DISMUTASE COPPER_ZINC BINDING DOMAIN-CONTAINING PROTEIN"/>
    <property type="match status" value="1"/>
</dbReference>
<dbReference type="InterPro" id="IPR036423">
    <property type="entry name" value="SOD-like_Cu/Zn_dom_sf"/>
</dbReference>
<dbReference type="Gene3D" id="2.60.40.200">
    <property type="entry name" value="Superoxide dismutase, copper/zinc binding domain"/>
    <property type="match status" value="1"/>
</dbReference>
<organism evidence="1 2">
    <name type="scientific">Crassostrea virginica</name>
    <name type="common">Eastern oyster</name>
    <dbReference type="NCBI Taxonomy" id="6565"/>
    <lineage>
        <taxon>Eukaryota</taxon>
        <taxon>Metazoa</taxon>
        <taxon>Spiralia</taxon>
        <taxon>Lophotrochozoa</taxon>
        <taxon>Mollusca</taxon>
        <taxon>Bivalvia</taxon>
        <taxon>Autobranchia</taxon>
        <taxon>Pteriomorphia</taxon>
        <taxon>Ostreida</taxon>
        <taxon>Ostreoidea</taxon>
        <taxon>Ostreidae</taxon>
        <taxon>Crassostrea</taxon>
    </lineage>
</organism>
<dbReference type="KEGG" id="cvn:111114322"/>
<keyword evidence="1" id="KW-1185">Reference proteome</keyword>
<accession>A0A8B8BYD7</accession>
<dbReference type="AlphaFoldDB" id="A0A8B8BYD7"/>
<dbReference type="Proteomes" id="UP000694844">
    <property type="component" value="Chromosome 9"/>
</dbReference>